<keyword evidence="8" id="KW-1185">Reference proteome</keyword>
<dbReference type="OrthoDB" id="20018at2759"/>
<dbReference type="SMART" id="SM00658">
    <property type="entry name" value="RPOL8c"/>
    <property type="match status" value="1"/>
</dbReference>
<dbReference type="GO" id="GO:0006281">
    <property type="term" value="P:DNA repair"/>
    <property type="evidence" value="ECO:0007669"/>
    <property type="project" value="InterPro"/>
</dbReference>
<organism evidence="7 8">
    <name type="scientific">Thanatephorus cucumeris (strain AG1-IA)</name>
    <name type="common">Rice sheath blight fungus</name>
    <name type="synonym">Rhizoctonia solani</name>
    <dbReference type="NCBI Taxonomy" id="983506"/>
    <lineage>
        <taxon>Eukaryota</taxon>
        <taxon>Fungi</taxon>
        <taxon>Dikarya</taxon>
        <taxon>Basidiomycota</taxon>
        <taxon>Agaricomycotina</taxon>
        <taxon>Agaricomycetes</taxon>
        <taxon>Cantharellales</taxon>
        <taxon>Ceratobasidiaceae</taxon>
        <taxon>Rhizoctonia</taxon>
        <taxon>Rhizoctonia solani AG-1</taxon>
    </lineage>
</organism>
<dbReference type="SUPFAM" id="SSF50249">
    <property type="entry name" value="Nucleic acid-binding proteins"/>
    <property type="match status" value="1"/>
</dbReference>
<dbReference type="Gene3D" id="3.30.2170.10">
    <property type="entry name" value="archaeoglobus fulgidus dsm 4304 superfamily"/>
    <property type="match status" value="1"/>
</dbReference>
<dbReference type="GO" id="GO:0005730">
    <property type="term" value="C:nucleolus"/>
    <property type="evidence" value="ECO:0007669"/>
    <property type="project" value="TreeGrafter"/>
</dbReference>
<accession>L8WYH6</accession>
<dbReference type="AlphaFoldDB" id="L8WYH6"/>
<dbReference type="Proteomes" id="UP000011668">
    <property type="component" value="Unassembled WGS sequence"/>
</dbReference>
<dbReference type="InterPro" id="IPR012340">
    <property type="entry name" value="NA-bd_OB-fold"/>
</dbReference>
<dbReference type="CDD" id="cd06559">
    <property type="entry name" value="Endonuclease_V"/>
    <property type="match status" value="1"/>
</dbReference>
<evidence type="ECO:0000256" key="1">
    <source>
        <dbReference type="ARBA" id="ARBA00004496"/>
    </source>
</evidence>
<dbReference type="GO" id="GO:0003899">
    <property type="term" value="F:DNA-directed RNA polymerase activity"/>
    <property type="evidence" value="ECO:0007669"/>
    <property type="project" value="InterPro"/>
</dbReference>
<protein>
    <submittedName>
        <fullName evidence="7">RNA polymerase rpb8 domain-containing protein</fullName>
    </submittedName>
</protein>
<dbReference type="Pfam" id="PF03870">
    <property type="entry name" value="RNA_pol_Rpb8"/>
    <property type="match status" value="1"/>
</dbReference>
<dbReference type="GO" id="GO:0016891">
    <property type="term" value="F:RNA endonuclease activity producing 5'-phosphomonoesters, hydrolytic mechanism"/>
    <property type="evidence" value="ECO:0007669"/>
    <property type="project" value="TreeGrafter"/>
</dbReference>
<dbReference type="PANTHER" id="PTHR28511">
    <property type="entry name" value="ENDONUCLEASE V"/>
    <property type="match status" value="1"/>
</dbReference>
<dbReference type="STRING" id="983506.L8WYH6"/>
<reference evidence="7 8" key="1">
    <citation type="journal article" date="2013" name="Nat. Commun.">
        <title>The evolution and pathogenic mechanisms of the rice sheath blight pathogen.</title>
        <authorList>
            <person name="Zheng A."/>
            <person name="Lin R."/>
            <person name="Xu L."/>
            <person name="Qin P."/>
            <person name="Tang C."/>
            <person name="Ai P."/>
            <person name="Zhang D."/>
            <person name="Liu Y."/>
            <person name="Sun Z."/>
            <person name="Feng H."/>
            <person name="Wang Y."/>
            <person name="Chen Y."/>
            <person name="Liang X."/>
            <person name="Fu R."/>
            <person name="Li Q."/>
            <person name="Zhang J."/>
            <person name="Yu X."/>
            <person name="Xie Z."/>
            <person name="Ding L."/>
            <person name="Guan P."/>
            <person name="Tang J."/>
            <person name="Liang Y."/>
            <person name="Wang S."/>
            <person name="Deng Q."/>
            <person name="Li S."/>
            <person name="Zhu J."/>
            <person name="Wang L."/>
            <person name="Liu H."/>
            <person name="Li P."/>
        </authorList>
    </citation>
    <scope>NUCLEOTIDE SEQUENCE [LARGE SCALE GENOMIC DNA]</scope>
    <source>
        <strain evidence="8">AG-1 IA</strain>
    </source>
</reference>
<dbReference type="GO" id="GO:0006351">
    <property type="term" value="P:DNA-templated transcription"/>
    <property type="evidence" value="ECO:0007669"/>
    <property type="project" value="InterPro"/>
</dbReference>
<evidence type="ECO:0000256" key="6">
    <source>
        <dbReference type="SAM" id="MobiDB-lite"/>
    </source>
</evidence>
<dbReference type="GO" id="GO:0003727">
    <property type="term" value="F:single-stranded RNA binding"/>
    <property type="evidence" value="ECO:0007669"/>
    <property type="project" value="TreeGrafter"/>
</dbReference>
<comment type="caution">
    <text evidence="7">The sequence shown here is derived from an EMBL/GenBank/DDBJ whole genome shotgun (WGS) entry which is preliminary data.</text>
</comment>
<gene>
    <name evidence="7" type="ORF">AG1IA_02914</name>
</gene>
<dbReference type="HOGENOM" id="CLU_601557_0_0_1"/>
<dbReference type="Gene3D" id="2.40.50.140">
    <property type="entry name" value="Nucleic acid-binding proteins"/>
    <property type="match status" value="1"/>
</dbReference>
<evidence type="ECO:0000313" key="7">
    <source>
        <dbReference type="EMBL" id="ELU43060.1"/>
    </source>
</evidence>
<feature type="region of interest" description="Disordered" evidence="6">
    <location>
        <begin position="173"/>
        <end position="196"/>
    </location>
</feature>
<name>L8WYH6_THACA</name>
<dbReference type="Pfam" id="PF04493">
    <property type="entry name" value="Endonuclease_5"/>
    <property type="match status" value="1"/>
</dbReference>
<sequence length="455" mass="50367">MASTQSNILFDDLFTITDIDMDGKKYDRVSRLVATSANLGMHLTLDFNTEIYPLQAGEKFTLVLASTLARGGAAEATEGKDVWRPDGKGQQGLEEDYEYVMYGYVYKYDEGEGDNVTAYISYGGLLMSLTGSHRHMQGIVVGSRLYLLIRKEQVGLQQNAIFEDHKLSFHTSPPITSIKSSEAEAPDYDDPTVRNEDPKAFTVSGLRYVGGLDISFIAQEGESAETVGSPGHNASDPNVPDAYAVITVLEYPSLSLVHSLTHPIRLTAPYIPSFLSYRETPAYLELISKLRENLQKAGKEHEFPQVILVDGNGQLHEREAGVATAVGVQADVPTVGVAKTYHPPTLQHHEAHDLHWRLSQKGMKQKSREVLKKPGDYLGVLNARRDRYVGVALRSATSSNFLYVSPGHRVSMIQAIRLTMALSRYRIPEPIRLADRLGRDAATMVTPITVTDREE</sequence>
<proteinExistence type="predicted"/>
<evidence type="ECO:0000256" key="5">
    <source>
        <dbReference type="ARBA" id="ARBA00022801"/>
    </source>
</evidence>
<dbReference type="PANTHER" id="PTHR28511:SF1">
    <property type="entry name" value="ENDONUCLEASE V"/>
    <property type="match status" value="1"/>
</dbReference>
<keyword evidence="2" id="KW-0963">Cytoplasm</keyword>
<dbReference type="FunFam" id="2.40.50.140:FF:000191">
    <property type="entry name" value="DNA-directed RNA polymerases I, II, and III subunit RPABC3"/>
    <property type="match status" value="1"/>
</dbReference>
<keyword evidence="3" id="KW-0540">Nuclease</keyword>
<dbReference type="InterPro" id="IPR007581">
    <property type="entry name" value="Endonuclease-V"/>
</dbReference>
<dbReference type="GO" id="GO:0005737">
    <property type="term" value="C:cytoplasm"/>
    <property type="evidence" value="ECO:0007669"/>
    <property type="project" value="UniProtKB-SubCell"/>
</dbReference>
<keyword evidence="5" id="KW-0378">Hydrolase</keyword>
<comment type="subcellular location">
    <subcellularLocation>
        <location evidence="1">Cytoplasm</location>
    </subcellularLocation>
</comment>
<evidence type="ECO:0000256" key="3">
    <source>
        <dbReference type="ARBA" id="ARBA00022722"/>
    </source>
</evidence>
<evidence type="ECO:0000256" key="2">
    <source>
        <dbReference type="ARBA" id="ARBA00022490"/>
    </source>
</evidence>
<keyword evidence="4" id="KW-0255">Endonuclease</keyword>
<dbReference type="EMBL" id="AFRT01000612">
    <property type="protein sequence ID" value="ELU43060.1"/>
    <property type="molecule type" value="Genomic_DNA"/>
</dbReference>
<dbReference type="InterPro" id="IPR005570">
    <property type="entry name" value="RPABC3"/>
</dbReference>
<evidence type="ECO:0000313" key="8">
    <source>
        <dbReference type="Proteomes" id="UP000011668"/>
    </source>
</evidence>
<evidence type="ECO:0000256" key="4">
    <source>
        <dbReference type="ARBA" id="ARBA00022759"/>
    </source>
</evidence>